<keyword evidence="4" id="KW-0804">Transcription</keyword>
<dbReference type="GO" id="GO:0003677">
    <property type="term" value="F:DNA binding"/>
    <property type="evidence" value="ECO:0007669"/>
    <property type="project" value="UniProtKB-KW"/>
</dbReference>
<feature type="domain" description="HTH merR-type" evidence="6">
    <location>
        <begin position="1"/>
        <end position="69"/>
    </location>
</feature>
<dbReference type="RefSeq" id="WP_109747567.1">
    <property type="nucleotide sequence ID" value="NZ_JANKBI010000011.1"/>
</dbReference>
<evidence type="ECO:0000313" key="8">
    <source>
        <dbReference type="Proteomes" id="UP000245412"/>
    </source>
</evidence>
<evidence type="ECO:0000259" key="6">
    <source>
        <dbReference type="PROSITE" id="PS50937"/>
    </source>
</evidence>
<proteinExistence type="predicted"/>
<dbReference type="PANTHER" id="PTHR30204">
    <property type="entry name" value="REDOX-CYCLING DRUG-SENSING TRANSCRIPTIONAL ACTIVATOR SOXR"/>
    <property type="match status" value="1"/>
</dbReference>
<dbReference type="PANTHER" id="PTHR30204:SF69">
    <property type="entry name" value="MERR-FAMILY TRANSCRIPTIONAL REGULATOR"/>
    <property type="match status" value="1"/>
</dbReference>
<dbReference type="InterPro" id="IPR047057">
    <property type="entry name" value="MerR_fam"/>
</dbReference>
<keyword evidence="5" id="KW-1133">Transmembrane helix</keyword>
<dbReference type="CDD" id="cd00592">
    <property type="entry name" value="HTH_MerR-like"/>
    <property type="match status" value="1"/>
</dbReference>
<keyword evidence="1" id="KW-0678">Repressor</keyword>
<dbReference type="InterPro" id="IPR000551">
    <property type="entry name" value="MerR-type_HTH_dom"/>
</dbReference>
<keyword evidence="5" id="KW-0472">Membrane</keyword>
<dbReference type="Pfam" id="PF13411">
    <property type="entry name" value="MerR_1"/>
    <property type="match status" value="1"/>
</dbReference>
<organism evidence="7 8">
    <name type="scientific">Murimonas intestini</name>
    <dbReference type="NCBI Taxonomy" id="1337051"/>
    <lineage>
        <taxon>Bacteria</taxon>
        <taxon>Bacillati</taxon>
        <taxon>Bacillota</taxon>
        <taxon>Clostridia</taxon>
        <taxon>Lachnospirales</taxon>
        <taxon>Lachnospiraceae</taxon>
        <taxon>Murimonas</taxon>
    </lineage>
</organism>
<evidence type="ECO:0000313" key="7">
    <source>
        <dbReference type="EMBL" id="PWJ73772.1"/>
    </source>
</evidence>
<protein>
    <submittedName>
        <fullName evidence="7">DNA-binding transcriptional MerR regulator</fullName>
    </submittedName>
</protein>
<feature type="transmembrane region" description="Helical" evidence="5">
    <location>
        <begin position="249"/>
        <end position="272"/>
    </location>
</feature>
<accession>A0AB73T1A4</accession>
<keyword evidence="5" id="KW-0812">Transmembrane</keyword>
<dbReference type="Gene3D" id="1.10.1660.10">
    <property type="match status" value="1"/>
</dbReference>
<evidence type="ECO:0000256" key="1">
    <source>
        <dbReference type="ARBA" id="ARBA00022491"/>
    </source>
</evidence>
<keyword evidence="8" id="KW-1185">Reference proteome</keyword>
<dbReference type="Proteomes" id="UP000245412">
    <property type="component" value="Unassembled WGS sequence"/>
</dbReference>
<dbReference type="InterPro" id="IPR009061">
    <property type="entry name" value="DNA-bd_dom_put_sf"/>
</dbReference>
<name>A0AB73T1A4_9FIRM</name>
<dbReference type="EMBL" id="QGGY01000011">
    <property type="protein sequence ID" value="PWJ73772.1"/>
    <property type="molecule type" value="Genomic_DNA"/>
</dbReference>
<dbReference type="SMART" id="SM00422">
    <property type="entry name" value="HTH_MERR"/>
    <property type="match status" value="1"/>
</dbReference>
<dbReference type="GO" id="GO:0003700">
    <property type="term" value="F:DNA-binding transcription factor activity"/>
    <property type="evidence" value="ECO:0007669"/>
    <property type="project" value="InterPro"/>
</dbReference>
<keyword evidence="2" id="KW-0805">Transcription regulation</keyword>
<evidence type="ECO:0000256" key="2">
    <source>
        <dbReference type="ARBA" id="ARBA00023015"/>
    </source>
</evidence>
<evidence type="ECO:0000256" key="3">
    <source>
        <dbReference type="ARBA" id="ARBA00023125"/>
    </source>
</evidence>
<evidence type="ECO:0000256" key="4">
    <source>
        <dbReference type="ARBA" id="ARBA00023163"/>
    </source>
</evidence>
<sequence>MTIKEVEERLNITRANVRFYEKEGLLIADRNPLNGYRDYSEENISTLKKIIFLRGLDITLENIRALQNRQVTLDELLEQQAVLLKEKSDSYAASCRLCTEMVKEHPLSYDDLSVEKYNETPRVSDYALIKDTFNRIPGLGMQLLFWTLIVLSVISAAVTWPLLPSMIPLEGNSLFTVSSLEKYVLFLFPAAAVLLHFLMKPLAYGILCRQAPVFLRYTDMLAGYGGICSAVMLFSCQLYTIFYNQGLPLNIGMVLLTEAVCFIFVSMFSLILKQCPPRFLKIRPIRTSRKLNVHDGSAPHDRV</sequence>
<comment type="caution">
    <text evidence="7">The sequence shown here is derived from an EMBL/GenBank/DDBJ whole genome shotgun (WGS) entry which is preliminary data.</text>
</comment>
<keyword evidence="3 7" id="KW-0238">DNA-binding</keyword>
<gene>
    <name evidence="7" type="ORF">C7383_111104</name>
</gene>
<feature type="transmembrane region" description="Helical" evidence="5">
    <location>
        <begin position="143"/>
        <end position="163"/>
    </location>
</feature>
<reference evidence="7 8" key="1">
    <citation type="submission" date="2018-05" db="EMBL/GenBank/DDBJ databases">
        <authorList>
            <person name="Goeker M."/>
            <person name="Huntemann M."/>
            <person name="Clum A."/>
            <person name="Pillay M."/>
            <person name="Palaniappan K."/>
            <person name="Varghese N."/>
            <person name="Mikhailova N."/>
            <person name="Stamatis D."/>
            <person name="Reddy T."/>
            <person name="Daum C."/>
            <person name="Shapiro N."/>
            <person name="Ivanova N."/>
            <person name="Kyrpides N."/>
            <person name="Woyke T."/>
        </authorList>
    </citation>
    <scope>NUCLEOTIDE SEQUENCE [LARGE SCALE GENOMIC DNA]</scope>
    <source>
        <strain evidence="7 8">DSM 26524</strain>
    </source>
</reference>
<feature type="transmembrane region" description="Helical" evidence="5">
    <location>
        <begin position="220"/>
        <end position="243"/>
    </location>
</feature>
<dbReference type="AlphaFoldDB" id="A0AB73T1A4"/>
<dbReference type="SUPFAM" id="SSF46955">
    <property type="entry name" value="Putative DNA-binding domain"/>
    <property type="match status" value="1"/>
</dbReference>
<dbReference type="PROSITE" id="PS50937">
    <property type="entry name" value="HTH_MERR_2"/>
    <property type="match status" value="1"/>
</dbReference>
<feature type="transmembrane region" description="Helical" evidence="5">
    <location>
        <begin position="183"/>
        <end position="199"/>
    </location>
</feature>
<evidence type="ECO:0000256" key="5">
    <source>
        <dbReference type="SAM" id="Phobius"/>
    </source>
</evidence>